<name>N6WUX6_9GAMM</name>
<dbReference type="GO" id="GO:0003824">
    <property type="term" value="F:catalytic activity"/>
    <property type="evidence" value="ECO:0007669"/>
    <property type="project" value="InterPro"/>
</dbReference>
<dbReference type="InterPro" id="IPR016164">
    <property type="entry name" value="FAD-linked_Oxase-like_C"/>
</dbReference>
<dbReference type="InterPro" id="IPR036318">
    <property type="entry name" value="FAD-bd_PCMH-like_sf"/>
</dbReference>
<dbReference type="OrthoDB" id="9811557at2"/>
<sequence length="354" mass="38523">MADQAEALQAQVKGAREAGRKLTIVGGGSKAFMGRDAGVPTTPLDVSEHAGIVNYQPVELVLTARAGTPLTEIEATLAENNQMLSFEPPRFDDTATIGGTVACNQSGPGRPWTNSVRDQVLGIRLINGKAEHLKFGGQVMKNVAGYDVSRLQAGALGCLGVMTEISLKVMPRPAATLTLIQPMSIEDAIRFMNERAGEAKPLTGACWMDGQLYLRLAGAQSAVEATAHQWSGEVTEDAEGFWRGLRDHQLAYFEGPESLWRFSVNSTAANPDLDGDWIIDWGGAQRWYRGDAIMSDMEHLAEAAGGQVSLFRGGDRSGEIMHRQPEPLKRIQRRLKEAFDPDGLFNPGRLYSWL</sequence>
<evidence type="ECO:0000259" key="3">
    <source>
        <dbReference type="PROSITE" id="PS51387"/>
    </source>
</evidence>
<evidence type="ECO:0000256" key="2">
    <source>
        <dbReference type="ARBA" id="ARBA00022827"/>
    </source>
</evidence>
<organism evidence="4 5">
    <name type="scientific">Marinobacter nanhaiticus D15-8W</name>
    <dbReference type="NCBI Taxonomy" id="626887"/>
    <lineage>
        <taxon>Bacteria</taxon>
        <taxon>Pseudomonadati</taxon>
        <taxon>Pseudomonadota</taxon>
        <taxon>Gammaproteobacteria</taxon>
        <taxon>Pseudomonadales</taxon>
        <taxon>Marinobacteraceae</taxon>
        <taxon>Marinobacter</taxon>
    </lineage>
</organism>
<dbReference type="AlphaFoldDB" id="N6WUX6"/>
<dbReference type="Pfam" id="PF01565">
    <property type="entry name" value="FAD_binding_4"/>
    <property type="match status" value="1"/>
</dbReference>
<dbReference type="InterPro" id="IPR016166">
    <property type="entry name" value="FAD-bd_PCMH"/>
</dbReference>
<dbReference type="STRING" id="626887.J057_05681"/>
<dbReference type="InterPro" id="IPR006094">
    <property type="entry name" value="Oxid_FAD_bind_N"/>
</dbReference>
<dbReference type="EMBL" id="APLQ01000011">
    <property type="protein sequence ID" value="ENO14817.1"/>
    <property type="molecule type" value="Genomic_DNA"/>
</dbReference>
<protein>
    <submittedName>
        <fullName evidence="4">Glycolate oxidase subunit GlcE</fullName>
    </submittedName>
</protein>
<evidence type="ECO:0000313" key="5">
    <source>
        <dbReference type="Proteomes" id="UP000013165"/>
    </source>
</evidence>
<proteinExistence type="predicted"/>
<feature type="domain" description="FAD-binding PCMH-type" evidence="3">
    <location>
        <begin position="1"/>
        <end position="172"/>
    </location>
</feature>
<evidence type="ECO:0000256" key="1">
    <source>
        <dbReference type="ARBA" id="ARBA00022630"/>
    </source>
</evidence>
<dbReference type="PROSITE" id="PS51387">
    <property type="entry name" value="FAD_PCMH"/>
    <property type="match status" value="1"/>
</dbReference>
<dbReference type="GO" id="GO:0071949">
    <property type="term" value="F:FAD binding"/>
    <property type="evidence" value="ECO:0007669"/>
    <property type="project" value="InterPro"/>
</dbReference>
<dbReference type="NCBIfam" id="NF008439">
    <property type="entry name" value="PRK11282.1"/>
    <property type="match status" value="1"/>
</dbReference>
<dbReference type="Proteomes" id="UP000013165">
    <property type="component" value="Unassembled WGS sequence"/>
</dbReference>
<reference evidence="4 5" key="1">
    <citation type="journal article" date="2013" name="Genome Announc.">
        <title>Genome Sequence of the Polycyclic Aromatic Hydrocarbon-Degrading Bacterium Strain Marinobacter nanhaiticus D15-8WT.</title>
        <authorList>
            <person name="Cui Z."/>
            <person name="Gao W."/>
            <person name="Li Q."/>
            <person name="Xu G."/>
            <person name="Zheng L."/>
        </authorList>
    </citation>
    <scope>NUCLEOTIDE SEQUENCE [LARGE SCALE GENOMIC DNA]</scope>
    <source>
        <strain evidence="4 5">D15-8W</strain>
    </source>
</reference>
<dbReference type="PATRIC" id="fig|626887.3.peg.1129"/>
<keyword evidence="2" id="KW-0274">FAD</keyword>
<dbReference type="SUPFAM" id="SSF56176">
    <property type="entry name" value="FAD-binding/transporter-associated domain-like"/>
    <property type="match status" value="1"/>
</dbReference>
<dbReference type="PANTHER" id="PTHR11748">
    <property type="entry name" value="D-LACTATE DEHYDROGENASE"/>
    <property type="match status" value="1"/>
</dbReference>
<keyword evidence="1" id="KW-0285">Flavoprotein</keyword>
<dbReference type="SUPFAM" id="SSF55103">
    <property type="entry name" value="FAD-linked oxidases, C-terminal domain"/>
    <property type="match status" value="1"/>
</dbReference>
<dbReference type="PANTHER" id="PTHR11748:SF103">
    <property type="entry name" value="GLYCOLATE OXIDASE SUBUNIT GLCE"/>
    <property type="match status" value="1"/>
</dbReference>
<dbReference type="InterPro" id="IPR016169">
    <property type="entry name" value="FAD-bd_PCMH_sub2"/>
</dbReference>
<comment type="caution">
    <text evidence="4">The sequence shown here is derived from an EMBL/GenBank/DDBJ whole genome shotgun (WGS) entry which is preliminary data.</text>
</comment>
<accession>N6WUX6</accession>
<gene>
    <name evidence="4" type="ORF">J057_05681</name>
</gene>
<keyword evidence="5" id="KW-1185">Reference proteome</keyword>
<dbReference type="eggNOG" id="COG0277">
    <property type="taxonomic scope" value="Bacteria"/>
</dbReference>
<dbReference type="Gene3D" id="3.30.465.10">
    <property type="match status" value="1"/>
</dbReference>
<evidence type="ECO:0000313" key="4">
    <source>
        <dbReference type="EMBL" id="ENO14817.1"/>
    </source>
</evidence>
<dbReference type="HOGENOM" id="CLU_017779_0_0_6"/>
<dbReference type="RefSeq" id="WP_004579114.1">
    <property type="nucleotide sequence ID" value="NZ_AP028878.1"/>
</dbReference>